<evidence type="ECO:0000313" key="4">
    <source>
        <dbReference type="Proteomes" id="UP000682733"/>
    </source>
</evidence>
<evidence type="ECO:0000313" key="2">
    <source>
        <dbReference type="EMBL" id="CAF0782135.1"/>
    </source>
</evidence>
<dbReference type="AlphaFoldDB" id="A0A8S2GVI5"/>
<evidence type="ECO:0000313" key="3">
    <source>
        <dbReference type="EMBL" id="CAF3563907.1"/>
    </source>
</evidence>
<dbReference type="Gene3D" id="4.10.400.10">
    <property type="entry name" value="Low-density Lipoprotein Receptor"/>
    <property type="match status" value="1"/>
</dbReference>
<reference evidence="3" key="1">
    <citation type="submission" date="2021-02" db="EMBL/GenBank/DDBJ databases">
        <authorList>
            <person name="Nowell W R."/>
        </authorList>
    </citation>
    <scope>NUCLEOTIDE SEQUENCE</scope>
</reference>
<dbReference type="Proteomes" id="UP000677228">
    <property type="component" value="Unassembled WGS sequence"/>
</dbReference>
<evidence type="ECO:0000256" key="1">
    <source>
        <dbReference type="ARBA" id="ARBA00023157"/>
    </source>
</evidence>
<keyword evidence="1" id="KW-1015">Disulfide bond</keyword>
<gene>
    <name evidence="2" type="ORF">OVA965_LOCUS3669</name>
    <name evidence="3" type="ORF">TMI583_LOCUS3667</name>
</gene>
<sequence>MQASKYGTFGKHREYQLIKAKESFEAAVQYQFKLKEKYILGSQIHGNITCYEPLFEYEDSCEKLEFNECKPDKYRCTNGMCITEQYFLDGRPFFITLLDLDKVRVRATSFTGSIKCVGYQGHVPVDNITEINPTNLVLVLNHIETSFCNHNGITPNFTGPQYDRNCWLNRLYRCANSQRCISMYRIRDGFVGCPQGDDETTINCPAFTQKYRFRCEQACLFARMLGNLNDDCPLSNYDEFDYVSNIKLSYNLCREDDLDACNTVRKYIERAQISFLNTSTNTLSLQPNKPGYIKFDQYCDTFWDLEWELDETATLCKKYWRCPPDQHQCLTVSNMFQTVKHTLEWVTITYRIF</sequence>
<dbReference type="InterPro" id="IPR036055">
    <property type="entry name" value="LDL_receptor-like_sf"/>
</dbReference>
<dbReference type="EMBL" id="CAJNOK010000900">
    <property type="protein sequence ID" value="CAF0782135.1"/>
    <property type="molecule type" value="Genomic_DNA"/>
</dbReference>
<dbReference type="Proteomes" id="UP000682733">
    <property type="component" value="Unassembled WGS sequence"/>
</dbReference>
<comment type="caution">
    <text evidence="3">The sequence shown here is derived from an EMBL/GenBank/DDBJ whole genome shotgun (WGS) entry which is preliminary data.</text>
</comment>
<protein>
    <submittedName>
        <fullName evidence="3">Uncharacterized protein</fullName>
    </submittedName>
</protein>
<accession>A0A8S2GVI5</accession>
<dbReference type="EMBL" id="CAJOBA010000900">
    <property type="protein sequence ID" value="CAF3563907.1"/>
    <property type="molecule type" value="Genomic_DNA"/>
</dbReference>
<dbReference type="SMART" id="SM00192">
    <property type="entry name" value="LDLa"/>
    <property type="match status" value="1"/>
</dbReference>
<dbReference type="SUPFAM" id="SSF57424">
    <property type="entry name" value="LDL receptor-like module"/>
    <property type="match status" value="1"/>
</dbReference>
<proteinExistence type="predicted"/>
<name>A0A8S2GVI5_9BILA</name>
<dbReference type="InterPro" id="IPR002172">
    <property type="entry name" value="LDrepeatLR_classA_rpt"/>
</dbReference>
<organism evidence="3 4">
    <name type="scientific">Didymodactylos carnosus</name>
    <dbReference type="NCBI Taxonomy" id="1234261"/>
    <lineage>
        <taxon>Eukaryota</taxon>
        <taxon>Metazoa</taxon>
        <taxon>Spiralia</taxon>
        <taxon>Gnathifera</taxon>
        <taxon>Rotifera</taxon>
        <taxon>Eurotatoria</taxon>
        <taxon>Bdelloidea</taxon>
        <taxon>Philodinida</taxon>
        <taxon>Philodinidae</taxon>
        <taxon>Didymodactylos</taxon>
    </lineage>
</organism>